<feature type="transmembrane region" description="Helical" evidence="1">
    <location>
        <begin position="24"/>
        <end position="44"/>
    </location>
</feature>
<dbReference type="GO" id="GO:0016020">
    <property type="term" value="C:membrane"/>
    <property type="evidence" value="ECO:0007669"/>
    <property type="project" value="TreeGrafter"/>
</dbReference>
<evidence type="ECO:0000256" key="1">
    <source>
        <dbReference type="SAM" id="Phobius"/>
    </source>
</evidence>
<dbReference type="GO" id="GO:0009103">
    <property type="term" value="P:lipopolysaccharide biosynthetic process"/>
    <property type="evidence" value="ECO:0007669"/>
    <property type="project" value="TreeGrafter"/>
</dbReference>
<keyword evidence="1" id="KW-0472">Membrane</keyword>
<keyword evidence="3" id="KW-0012">Acyltransferase</keyword>
<protein>
    <submittedName>
        <fullName evidence="3">Acyltransferase</fullName>
    </submittedName>
</protein>
<reference evidence="3 4" key="1">
    <citation type="submission" date="2020-05" db="EMBL/GenBank/DDBJ databases">
        <title>Genome Sequencing of Type Strains.</title>
        <authorList>
            <person name="Lemaire J.F."/>
            <person name="Inderbitzin P."/>
            <person name="Gregorio O.A."/>
            <person name="Collins S.B."/>
            <person name="Wespe N."/>
            <person name="Knight-Connoni V."/>
        </authorList>
    </citation>
    <scope>NUCLEOTIDE SEQUENCE [LARGE SCALE GENOMIC DNA]</scope>
    <source>
        <strain evidence="3 4">ATCC 25174</strain>
    </source>
</reference>
<dbReference type="InterPro" id="IPR050879">
    <property type="entry name" value="Acyltransferase_3"/>
</dbReference>
<keyword evidence="1" id="KW-0812">Transmembrane</keyword>
<dbReference type="RefSeq" id="WP_175346732.1">
    <property type="nucleotide sequence ID" value="NZ_JABMCI010000056.1"/>
</dbReference>
<dbReference type="AlphaFoldDB" id="A0A7Y6DVV5"/>
<dbReference type="PANTHER" id="PTHR23028:SF53">
    <property type="entry name" value="ACYL_TRANSF_3 DOMAIN-CONTAINING PROTEIN"/>
    <property type="match status" value="1"/>
</dbReference>
<feature type="transmembrane region" description="Helical" evidence="1">
    <location>
        <begin position="336"/>
        <end position="355"/>
    </location>
</feature>
<keyword evidence="1" id="KW-1133">Transmembrane helix</keyword>
<dbReference type="EMBL" id="JABMCI010000056">
    <property type="protein sequence ID" value="NUU16851.1"/>
    <property type="molecule type" value="Genomic_DNA"/>
</dbReference>
<organism evidence="3 4">
    <name type="scientific">Cellulomonas humilata</name>
    <dbReference type="NCBI Taxonomy" id="144055"/>
    <lineage>
        <taxon>Bacteria</taxon>
        <taxon>Bacillati</taxon>
        <taxon>Actinomycetota</taxon>
        <taxon>Actinomycetes</taxon>
        <taxon>Micrococcales</taxon>
        <taxon>Cellulomonadaceae</taxon>
        <taxon>Cellulomonas</taxon>
    </lineage>
</organism>
<feature type="transmembrane region" description="Helical" evidence="1">
    <location>
        <begin position="167"/>
        <end position="188"/>
    </location>
</feature>
<dbReference type="Pfam" id="PF01757">
    <property type="entry name" value="Acyl_transf_3"/>
    <property type="match status" value="1"/>
</dbReference>
<dbReference type="PANTHER" id="PTHR23028">
    <property type="entry name" value="ACETYLTRANSFERASE"/>
    <property type="match status" value="1"/>
</dbReference>
<evidence type="ECO:0000313" key="3">
    <source>
        <dbReference type="EMBL" id="NUU16851.1"/>
    </source>
</evidence>
<feature type="domain" description="Acyltransferase 3" evidence="2">
    <location>
        <begin position="22"/>
        <end position="352"/>
    </location>
</feature>
<feature type="transmembrane region" description="Helical" evidence="1">
    <location>
        <begin position="208"/>
        <end position="225"/>
    </location>
</feature>
<proteinExistence type="predicted"/>
<evidence type="ECO:0000313" key="4">
    <source>
        <dbReference type="Proteomes" id="UP000565724"/>
    </source>
</evidence>
<gene>
    <name evidence="3" type="ORF">HP550_06255</name>
</gene>
<keyword evidence="3" id="KW-0808">Transferase</keyword>
<dbReference type="GO" id="GO:0016747">
    <property type="term" value="F:acyltransferase activity, transferring groups other than amino-acyl groups"/>
    <property type="evidence" value="ECO:0007669"/>
    <property type="project" value="InterPro"/>
</dbReference>
<feature type="transmembrane region" description="Helical" evidence="1">
    <location>
        <begin position="88"/>
        <end position="106"/>
    </location>
</feature>
<name>A0A7Y6DVV5_9CELL</name>
<sequence length="386" mass="42121">MTSAPSTASSLGVSRHGRYEHIDALRAVAVLLVVVAHAGLGAVVPGGSGVTIFFAISGFIITHILLVERERTGRFSLSDFYLRRLLKLAPPFLLIIAIPTLIYALWRPIDWGAFGSQVFFAFNWVYMQGPALVLPGSAVVWSLAIEEQFYIAFALIWLCAGLLRRRLVFLTAIALTTVVGALVLRLVIVAGTTPELAHRRIYYGTDTRVDGIACGILAAVVFALLRQQQVGPRLRAAIGSTWVPVAAAVLYLASLTIRDPWFRETFRYTFQAVATAAVILYGLERQDGRFRQVFGAVVGARPVQIIGLASYSIYLVHLVAGHALRPLTQGWPFPARFVLTASVGVALGVAVWHFLERPVEAYKAALMARRRRARAPEPAGEPVHAA</sequence>
<accession>A0A7Y6DVV5</accession>
<dbReference type="InterPro" id="IPR002656">
    <property type="entry name" value="Acyl_transf_3_dom"/>
</dbReference>
<feature type="transmembrane region" description="Helical" evidence="1">
    <location>
        <begin position="237"/>
        <end position="254"/>
    </location>
</feature>
<feature type="transmembrane region" description="Helical" evidence="1">
    <location>
        <begin position="303"/>
        <end position="324"/>
    </location>
</feature>
<evidence type="ECO:0000259" key="2">
    <source>
        <dbReference type="Pfam" id="PF01757"/>
    </source>
</evidence>
<feature type="transmembrane region" description="Helical" evidence="1">
    <location>
        <begin position="50"/>
        <end position="67"/>
    </location>
</feature>
<comment type="caution">
    <text evidence="3">The sequence shown here is derived from an EMBL/GenBank/DDBJ whole genome shotgun (WGS) entry which is preliminary data.</text>
</comment>
<keyword evidence="4" id="KW-1185">Reference proteome</keyword>
<dbReference type="Proteomes" id="UP000565724">
    <property type="component" value="Unassembled WGS sequence"/>
</dbReference>
<feature type="transmembrane region" description="Helical" evidence="1">
    <location>
        <begin position="266"/>
        <end position="283"/>
    </location>
</feature>